<proteinExistence type="predicted"/>
<organism evidence="1 2">
    <name type="scientific">Undibacterium squillarum</name>
    <dbReference type="NCBI Taxonomy" id="1131567"/>
    <lineage>
        <taxon>Bacteria</taxon>
        <taxon>Pseudomonadati</taxon>
        <taxon>Pseudomonadota</taxon>
        <taxon>Betaproteobacteria</taxon>
        <taxon>Burkholderiales</taxon>
        <taxon>Oxalobacteraceae</taxon>
        <taxon>Undibacterium</taxon>
    </lineage>
</organism>
<dbReference type="RefSeq" id="WP_189355715.1">
    <property type="nucleotide sequence ID" value="NZ_BMYU01000001.1"/>
</dbReference>
<name>A0ABQ2XTQ2_9BURK</name>
<reference evidence="2" key="1">
    <citation type="journal article" date="2019" name="Int. J. Syst. Evol. Microbiol.">
        <title>The Global Catalogue of Microorganisms (GCM) 10K type strain sequencing project: providing services to taxonomists for standard genome sequencing and annotation.</title>
        <authorList>
            <consortium name="The Broad Institute Genomics Platform"/>
            <consortium name="The Broad Institute Genome Sequencing Center for Infectious Disease"/>
            <person name="Wu L."/>
            <person name="Ma J."/>
        </authorList>
    </citation>
    <scope>NUCLEOTIDE SEQUENCE [LARGE SCALE GENOMIC DNA]</scope>
    <source>
        <strain evidence="2">KCTC 23917</strain>
    </source>
</reference>
<dbReference type="Proteomes" id="UP000653343">
    <property type="component" value="Unassembled WGS sequence"/>
</dbReference>
<gene>
    <name evidence="1" type="ORF">GCM10010946_08190</name>
</gene>
<evidence type="ECO:0000313" key="1">
    <source>
        <dbReference type="EMBL" id="GGX33154.1"/>
    </source>
</evidence>
<accession>A0ABQ2XTQ2</accession>
<keyword evidence="2" id="KW-1185">Reference proteome</keyword>
<comment type="caution">
    <text evidence="1">The sequence shown here is derived from an EMBL/GenBank/DDBJ whole genome shotgun (WGS) entry which is preliminary data.</text>
</comment>
<protein>
    <submittedName>
        <fullName evidence="1">Uncharacterized protein</fullName>
    </submittedName>
</protein>
<sequence>MMDAMCNEIYETSEMKVVIFDRYANTRIVEKFSELPTNIRFKPRLMICDKVEKTVQVPVAEIRLSTVDKTGQLVEKDKATLLLIEYLDKDGNILEVTHMKKY</sequence>
<evidence type="ECO:0000313" key="2">
    <source>
        <dbReference type="Proteomes" id="UP000653343"/>
    </source>
</evidence>
<dbReference type="EMBL" id="BMYU01000001">
    <property type="protein sequence ID" value="GGX33154.1"/>
    <property type="molecule type" value="Genomic_DNA"/>
</dbReference>